<dbReference type="PANTHER" id="PTHR30367:SF1">
    <property type="entry name" value="MULTIDRUG RESISTANCE PROTEIN MDTN"/>
    <property type="match status" value="1"/>
</dbReference>
<evidence type="ECO:0000313" key="3">
    <source>
        <dbReference type="EMBL" id="QNT78062.1"/>
    </source>
</evidence>
<feature type="domain" description="p-hydroxybenzoic acid efflux pump subunit AaeA-like beta-barrel" evidence="2">
    <location>
        <begin position="190"/>
        <end position="286"/>
    </location>
</feature>
<name>A0A7H1NQK2_9PROT</name>
<reference evidence="3 4" key="1">
    <citation type="submission" date="2020-08" db="EMBL/GenBank/DDBJ databases">
        <title>Complete genome sequence of Entomobacter blattae G55GP.</title>
        <authorList>
            <person name="Poehlein A."/>
            <person name="Guzman J."/>
            <person name="Daniel R."/>
            <person name="Vilcinskas A."/>
        </authorList>
    </citation>
    <scope>NUCLEOTIDE SEQUENCE [LARGE SCALE GENOMIC DNA]</scope>
    <source>
        <strain evidence="3 4">G55GP</strain>
    </source>
</reference>
<dbReference type="Gene3D" id="2.40.50.100">
    <property type="match status" value="1"/>
</dbReference>
<dbReference type="InterPro" id="IPR050393">
    <property type="entry name" value="MFP_Efflux_Pump"/>
</dbReference>
<dbReference type="EMBL" id="CP060244">
    <property type="protein sequence ID" value="QNT78062.1"/>
    <property type="molecule type" value="Genomic_DNA"/>
</dbReference>
<accession>A0A7H1NQK2</accession>
<dbReference type="RefSeq" id="WP_203414441.1">
    <property type="nucleotide sequence ID" value="NZ_CP060244.1"/>
</dbReference>
<dbReference type="InterPro" id="IPR058634">
    <property type="entry name" value="AaeA-lik-b-barrel"/>
</dbReference>
<proteinExistence type="predicted"/>
<organism evidence="3 4">
    <name type="scientific">Entomobacter blattae</name>
    <dbReference type="NCBI Taxonomy" id="2762277"/>
    <lineage>
        <taxon>Bacteria</taxon>
        <taxon>Pseudomonadati</taxon>
        <taxon>Pseudomonadota</taxon>
        <taxon>Alphaproteobacteria</taxon>
        <taxon>Acetobacterales</taxon>
        <taxon>Acetobacteraceae</taxon>
        <taxon>Entomobacter</taxon>
    </lineage>
</organism>
<feature type="domain" description="Multidrug resistance protein MdtA-like barrel-sandwich hybrid" evidence="1">
    <location>
        <begin position="47"/>
        <end position="186"/>
    </location>
</feature>
<gene>
    <name evidence="3" type="primary">aaeA_2</name>
    <name evidence="3" type="ORF">JGUZn3_08290</name>
</gene>
<evidence type="ECO:0000313" key="4">
    <source>
        <dbReference type="Proteomes" id="UP000516349"/>
    </source>
</evidence>
<dbReference type="AlphaFoldDB" id="A0A7H1NQK2"/>
<sequence length="325" mass="36048">MFKRAQRIMRLSLTLSLLGVATVVGVTLWDYYTASPWTRNGQIRAQVANIAPRISGQIIAIAVHDNQFVHKGDILYEVDPFDFRIAVASAQARVNERMADMTLKLSQHARRQQLTNLSASAEEKQTFEATAAQAKALYGEAVAALSQAQINLERTKIRSTVNGYITNLTMRIGDFATAGQANIHIIDADSYWVDGYFEETKLWDIHINDLTRIDLIGYQKPLSGHVESITRGIATANATPSTQGLPLVDPVYTWVRLAQRIPVRIKIDSIPEGETISAGMTATVTILADDGHRPRLSLKDALERFKARLFHFGPYPAQKPNPPAI</sequence>
<dbReference type="Pfam" id="PF25963">
    <property type="entry name" value="Beta-barrel_AAEA"/>
    <property type="match status" value="1"/>
</dbReference>
<evidence type="ECO:0000259" key="2">
    <source>
        <dbReference type="Pfam" id="PF25963"/>
    </source>
</evidence>
<dbReference type="PANTHER" id="PTHR30367">
    <property type="entry name" value="P-HYDROXYBENZOIC ACID EFFLUX PUMP SUBUNIT AAEA-RELATED"/>
    <property type="match status" value="1"/>
</dbReference>
<dbReference type="InterPro" id="IPR058625">
    <property type="entry name" value="MdtA-like_BSH"/>
</dbReference>
<dbReference type="Pfam" id="PF25917">
    <property type="entry name" value="BSH_RND"/>
    <property type="match status" value="1"/>
</dbReference>
<dbReference type="Gene3D" id="2.40.30.170">
    <property type="match status" value="1"/>
</dbReference>
<dbReference type="SUPFAM" id="SSF111369">
    <property type="entry name" value="HlyD-like secretion proteins"/>
    <property type="match status" value="1"/>
</dbReference>
<keyword evidence="4" id="KW-1185">Reference proteome</keyword>
<protein>
    <submittedName>
        <fullName evidence="3">p-hydroxybenzoic acid efflux pump subunit AaeA</fullName>
    </submittedName>
</protein>
<dbReference type="KEGG" id="ebla:JGUZn3_08290"/>
<evidence type="ECO:0000259" key="1">
    <source>
        <dbReference type="Pfam" id="PF25917"/>
    </source>
</evidence>
<dbReference type="Proteomes" id="UP000516349">
    <property type="component" value="Chromosome"/>
</dbReference>